<keyword evidence="3" id="KW-1185">Reference proteome</keyword>
<accession>A0A8T0HTJ7</accession>
<reference evidence="2" key="1">
    <citation type="submission" date="2020-06" db="EMBL/GenBank/DDBJ databases">
        <title>WGS assembly of Ceratodon purpureus strain R40.</title>
        <authorList>
            <person name="Carey S.B."/>
            <person name="Jenkins J."/>
            <person name="Shu S."/>
            <person name="Lovell J.T."/>
            <person name="Sreedasyam A."/>
            <person name="Maumus F."/>
            <person name="Tiley G.P."/>
            <person name="Fernandez-Pozo N."/>
            <person name="Barry K."/>
            <person name="Chen C."/>
            <person name="Wang M."/>
            <person name="Lipzen A."/>
            <person name="Daum C."/>
            <person name="Saski C.A."/>
            <person name="Payton A.C."/>
            <person name="Mcbreen J.C."/>
            <person name="Conrad R.E."/>
            <person name="Kollar L.M."/>
            <person name="Olsson S."/>
            <person name="Huttunen S."/>
            <person name="Landis J.B."/>
            <person name="Wickett N.J."/>
            <person name="Johnson M.G."/>
            <person name="Rensing S.A."/>
            <person name="Grimwood J."/>
            <person name="Schmutz J."/>
            <person name="Mcdaniel S.F."/>
        </authorList>
    </citation>
    <scope>NUCLEOTIDE SEQUENCE</scope>
    <source>
        <strain evidence="2">R40</strain>
    </source>
</reference>
<proteinExistence type="predicted"/>
<protein>
    <submittedName>
        <fullName evidence="2">Uncharacterized protein</fullName>
    </submittedName>
</protein>
<sequence>ALANSHSFCAPPWHPGPILPPNVFPETLTKTPKQPRNPNLNDPTCAINHKRHNTTIAANTPERYRTLEARRTRHEAFRGDAHVRDSNAARVRRQNWPLAMHQSGWEKPVTT</sequence>
<dbReference type="Proteomes" id="UP000822688">
    <property type="component" value="Chromosome V"/>
</dbReference>
<evidence type="ECO:0000256" key="1">
    <source>
        <dbReference type="SAM" id="MobiDB-lite"/>
    </source>
</evidence>
<comment type="caution">
    <text evidence="2">The sequence shown here is derived from an EMBL/GenBank/DDBJ whole genome shotgun (WGS) entry which is preliminary data.</text>
</comment>
<feature type="compositionally biased region" description="Polar residues" evidence="1">
    <location>
        <begin position="28"/>
        <end position="42"/>
    </location>
</feature>
<name>A0A8T0HTJ7_CERPU</name>
<gene>
    <name evidence="2" type="ORF">KC19_VG210900</name>
</gene>
<evidence type="ECO:0000313" key="2">
    <source>
        <dbReference type="EMBL" id="KAG0573808.1"/>
    </source>
</evidence>
<organism evidence="2 3">
    <name type="scientific">Ceratodon purpureus</name>
    <name type="common">Fire moss</name>
    <name type="synonym">Dicranum purpureum</name>
    <dbReference type="NCBI Taxonomy" id="3225"/>
    <lineage>
        <taxon>Eukaryota</taxon>
        <taxon>Viridiplantae</taxon>
        <taxon>Streptophyta</taxon>
        <taxon>Embryophyta</taxon>
        <taxon>Bryophyta</taxon>
        <taxon>Bryophytina</taxon>
        <taxon>Bryopsida</taxon>
        <taxon>Dicranidae</taxon>
        <taxon>Pseudoditrichales</taxon>
        <taxon>Ditrichaceae</taxon>
        <taxon>Ceratodon</taxon>
    </lineage>
</organism>
<dbReference type="AlphaFoldDB" id="A0A8T0HTJ7"/>
<dbReference type="EMBL" id="CM026426">
    <property type="protein sequence ID" value="KAG0573808.1"/>
    <property type="molecule type" value="Genomic_DNA"/>
</dbReference>
<evidence type="ECO:0000313" key="3">
    <source>
        <dbReference type="Proteomes" id="UP000822688"/>
    </source>
</evidence>
<feature type="region of interest" description="Disordered" evidence="1">
    <location>
        <begin position="24"/>
        <end position="47"/>
    </location>
</feature>
<feature type="non-terminal residue" evidence="2">
    <location>
        <position position="1"/>
    </location>
</feature>